<reference evidence="7" key="1">
    <citation type="submission" date="2021-03" db="EMBL/GenBank/DDBJ databases">
        <title>Genome sequencing and assembly of Tianweitania sediminis.</title>
        <authorList>
            <person name="Chhetri G."/>
        </authorList>
    </citation>
    <scope>NUCLEOTIDE SEQUENCE</scope>
    <source>
        <strain evidence="7">Z8</strain>
    </source>
</reference>
<evidence type="ECO:0000256" key="5">
    <source>
        <dbReference type="SAM" id="MobiDB-lite"/>
    </source>
</evidence>
<dbReference type="InterPro" id="IPR013762">
    <property type="entry name" value="Integrase-like_cat_sf"/>
</dbReference>
<comment type="caution">
    <text evidence="7">The sequence shown here is derived from an EMBL/GenBank/DDBJ whole genome shotgun (WGS) entry which is preliminary data.</text>
</comment>
<dbReference type="GO" id="GO:0006310">
    <property type="term" value="P:DNA recombination"/>
    <property type="evidence" value="ECO:0007669"/>
    <property type="project" value="UniProtKB-KW"/>
</dbReference>
<feature type="compositionally biased region" description="Basic residues" evidence="5">
    <location>
        <begin position="17"/>
        <end position="27"/>
    </location>
</feature>
<evidence type="ECO:0000256" key="1">
    <source>
        <dbReference type="ARBA" id="ARBA00008857"/>
    </source>
</evidence>
<sequence length="372" mass="41892">MTAEYPNASQYKDRHGVTRWRFRRNGKQRSLPGQPGDPDFERAYEDAAAGFGGKKTEIVPLPGASLPESFGAAWKGVVTTSAWKAHDAATKSKNTYLAEMWLHSQVAPGVAALWKDMPVRDMRRRHLKALISQYSDTPHKAKHLVVTIRKMLEYALDQEWIEIDPSYKLKHRPDYKGWRAWKVGEIEKFEERWPIGTTPRLAYSIALWLGNRREDVATLRWDQQCVRTIIQNGEARRVEGFTVEQGKGDGGELFLPISPMLAEVLDATERRGETVLVNAYGNPFSIKSMTGMMAHWTKMAGMGPGCTLHGLRKTLGKLMAEGGATTRQLMKVLGHENIEHAELYSREAEQALLATEGMDKVTTLMSGRKKRG</sequence>
<dbReference type="PANTHER" id="PTHR30629:SF2">
    <property type="entry name" value="PROPHAGE INTEGRASE INTS-RELATED"/>
    <property type="match status" value="1"/>
</dbReference>
<dbReference type="InterPro" id="IPR002104">
    <property type="entry name" value="Integrase_catalytic"/>
</dbReference>
<evidence type="ECO:0000256" key="3">
    <source>
        <dbReference type="ARBA" id="ARBA00023125"/>
    </source>
</evidence>
<evidence type="ECO:0000256" key="2">
    <source>
        <dbReference type="ARBA" id="ARBA00022908"/>
    </source>
</evidence>
<dbReference type="InterPro" id="IPR011010">
    <property type="entry name" value="DNA_brk_join_enz"/>
</dbReference>
<dbReference type="Pfam" id="PF00589">
    <property type="entry name" value="Phage_integrase"/>
    <property type="match status" value="1"/>
</dbReference>
<keyword evidence="4" id="KW-0233">DNA recombination</keyword>
<organism evidence="7 8">
    <name type="scientific">Tianweitania sediminis</name>
    <dbReference type="NCBI Taxonomy" id="1502156"/>
    <lineage>
        <taxon>Bacteria</taxon>
        <taxon>Pseudomonadati</taxon>
        <taxon>Pseudomonadota</taxon>
        <taxon>Alphaproteobacteria</taxon>
        <taxon>Hyphomicrobiales</taxon>
        <taxon>Phyllobacteriaceae</taxon>
        <taxon>Tianweitania</taxon>
    </lineage>
</organism>
<dbReference type="CDD" id="cd00397">
    <property type="entry name" value="DNA_BRE_C"/>
    <property type="match status" value="1"/>
</dbReference>
<accession>A0A8J7RRB9</accession>
<dbReference type="PROSITE" id="PS51898">
    <property type="entry name" value="TYR_RECOMBINASE"/>
    <property type="match status" value="1"/>
</dbReference>
<gene>
    <name evidence="7" type="ORF">J5Y06_18445</name>
</gene>
<feature type="domain" description="Tyr recombinase" evidence="6">
    <location>
        <begin position="176"/>
        <end position="357"/>
    </location>
</feature>
<dbReference type="PANTHER" id="PTHR30629">
    <property type="entry name" value="PROPHAGE INTEGRASE"/>
    <property type="match status" value="1"/>
</dbReference>
<dbReference type="InterPro" id="IPR010998">
    <property type="entry name" value="Integrase_recombinase_N"/>
</dbReference>
<evidence type="ECO:0000313" key="8">
    <source>
        <dbReference type="Proteomes" id="UP000666240"/>
    </source>
</evidence>
<name>A0A8J7RRB9_9HYPH</name>
<dbReference type="RefSeq" id="WP_209336654.1">
    <property type="nucleotide sequence ID" value="NZ_JAGIYY010000008.1"/>
</dbReference>
<proteinExistence type="inferred from homology"/>
<keyword evidence="8" id="KW-1185">Reference proteome</keyword>
<feature type="region of interest" description="Disordered" evidence="5">
    <location>
        <begin position="1"/>
        <end position="41"/>
    </location>
</feature>
<protein>
    <submittedName>
        <fullName evidence="7">Tyrosine-type recombinase/integrase</fullName>
    </submittedName>
</protein>
<dbReference type="GO" id="GO:0015074">
    <property type="term" value="P:DNA integration"/>
    <property type="evidence" value="ECO:0007669"/>
    <property type="project" value="UniProtKB-KW"/>
</dbReference>
<evidence type="ECO:0000256" key="4">
    <source>
        <dbReference type="ARBA" id="ARBA00023172"/>
    </source>
</evidence>
<evidence type="ECO:0000259" key="6">
    <source>
        <dbReference type="PROSITE" id="PS51898"/>
    </source>
</evidence>
<dbReference type="Gene3D" id="1.10.443.10">
    <property type="entry name" value="Intergrase catalytic core"/>
    <property type="match status" value="1"/>
</dbReference>
<evidence type="ECO:0000313" key="7">
    <source>
        <dbReference type="EMBL" id="MBP0440634.1"/>
    </source>
</evidence>
<dbReference type="Gene3D" id="1.10.150.130">
    <property type="match status" value="1"/>
</dbReference>
<keyword evidence="3" id="KW-0238">DNA-binding</keyword>
<dbReference type="EMBL" id="JAGIYY010000008">
    <property type="protein sequence ID" value="MBP0440634.1"/>
    <property type="molecule type" value="Genomic_DNA"/>
</dbReference>
<dbReference type="InterPro" id="IPR050808">
    <property type="entry name" value="Phage_Integrase"/>
</dbReference>
<keyword evidence="2" id="KW-0229">DNA integration</keyword>
<dbReference type="GO" id="GO:0003677">
    <property type="term" value="F:DNA binding"/>
    <property type="evidence" value="ECO:0007669"/>
    <property type="project" value="UniProtKB-KW"/>
</dbReference>
<dbReference type="Proteomes" id="UP000666240">
    <property type="component" value="Unassembled WGS sequence"/>
</dbReference>
<comment type="similarity">
    <text evidence="1">Belongs to the 'phage' integrase family.</text>
</comment>
<dbReference type="SUPFAM" id="SSF56349">
    <property type="entry name" value="DNA breaking-rejoining enzymes"/>
    <property type="match status" value="1"/>
</dbReference>
<dbReference type="AlphaFoldDB" id="A0A8J7RRB9"/>